<keyword evidence="4" id="KW-1185">Reference proteome</keyword>
<dbReference type="RefSeq" id="WP_098038762.1">
    <property type="nucleotide sequence ID" value="NZ_CWGJ01000025.1"/>
</dbReference>
<dbReference type="EMBL" id="CWGJ01000025">
    <property type="protein sequence ID" value="CRX38901.1"/>
    <property type="molecule type" value="Genomic_DNA"/>
</dbReference>
<dbReference type="PANTHER" id="PTHR46401">
    <property type="entry name" value="GLYCOSYLTRANSFERASE WBBK-RELATED"/>
    <property type="match status" value="1"/>
</dbReference>
<evidence type="ECO:0000313" key="3">
    <source>
        <dbReference type="EMBL" id="CRX38901.1"/>
    </source>
</evidence>
<dbReference type="Pfam" id="PF00534">
    <property type="entry name" value="Glycos_transf_1"/>
    <property type="match status" value="1"/>
</dbReference>
<dbReference type="PANTHER" id="PTHR46401:SF2">
    <property type="entry name" value="GLYCOSYLTRANSFERASE WBBK-RELATED"/>
    <property type="match status" value="1"/>
</dbReference>
<reference evidence="4" key="1">
    <citation type="submission" date="2015-06" db="EMBL/GenBank/DDBJ databases">
        <authorList>
            <person name="Bertelli C."/>
        </authorList>
    </citation>
    <scope>NUCLEOTIDE SEQUENCE [LARGE SCALE GENOMIC DNA]</scope>
    <source>
        <strain evidence="4">CRIB-30</strain>
    </source>
</reference>
<dbReference type="AlphaFoldDB" id="A0A0H5DQH2"/>
<dbReference type="GO" id="GO:0016757">
    <property type="term" value="F:glycosyltransferase activity"/>
    <property type="evidence" value="ECO:0007669"/>
    <property type="project" value="InterPro"/>
</dbReference>
<dbReference type="InterPro" id="IPR001296">
    <property type="entry name" value="Glyco_trans_1"/>
</dbReference>
<evidence type="ECO:0000313" key="4">
    <source>
        <dbReference type="Proteomes" id="UP000220251"/>
    </source>
</evidence>
<evidence type="ECO:0000256" key="1">
    <source>
        <dbReference type="ARBA" id="ARBA00022679"/>
    </source>
</evidence>
<dbReference type="Gene3D" id="3.40.50.2000">
    <property type="entry name" value="Glycogen Phosphorylase B"/>
    <property type="match status" value="1"/>
</dbReference>
<sequence>MFRPIRSFLYAEAMIKRVLKKEALFCLLLFVLTFLQSEGCSRESSPLKIRVIGEFNQKGLSKDIKILTDEISNLGHCVEAVDFYRLKGKKAGDPAIEQVDIQILIQDFADSILSFGKKNYFIPNPEFCSATLKQLKKADLILARTQEVDRIFTGYNLPVFYLGFIGQDRKLEDCEKDFRKFLHVKGSSPMKGTVEVLMGWHSSFPPLTIIDHVSKYKKIPKNVLLIPHFVPDQQLKELQNSCGIHICPSKTEGFGHYLIEAMSAGAVVITVDAPPMNEFIDDPAFLIQPIKVTKQSYADIYHISPEGAREAVVNVLKMDPSQLEAVGLMNRKKYEEMQELFRARVKALLLLEP</sequence>
<organism evidence="3 4">
    <name type="scientific">Estrella lausannensis</name>
    <dbReference type="NCBI Taxonomy" id="483423"/>
    <lineage>
        <taxon>Bacteria</taxon>
        <taxon>Pseudomonadati</taxon>
        <taxon>Chlamydiota</taxon>
        <taxon>Chlamydiia</taxon>
        <taxon>Parachlamydiales</taxon>
        <taxon>Candidatus Criblamydiaceae</taxon>
        <taxon>Estrella</taxon>
    </lineage>
</organism>
<name>A0A0H5DQH2_9BACT</name>
<feature type="domain" description="Glycosyl transferase family 1" evidence="2">
    <location>
        <begin position="222"/>
        <end position="288"/>
    </location>
</feature>
<dbReference type="OrthoDB" id="654660at2"/>
<dbReference type="Proteomes" id="UP000220251">
    <property type="component" value="Unassembled WGS sequence"/>
</dbReference>
<proteinExistence type="predicted"/>
<accession>A0A0H5DQH2</accession>
<dbReference type="SUPFAM" id="SSF53756">
    <property type="entry name" value="UDP-Glycosyltransferase/glycogen phosphorylase"/>
    <property type="match status" value="1"/>
</dbReference>
<gene>
    <name evidence="3" type="ORF">ELAC_1573</name>
</gene>
<protein>
    <submittedName>
        <fullName evidence="3">Glycosyltransferase</fullName>
    </submittedName>
</protein>
<keyword evidence="1 3" id="KW-0808">Transferase</keyword>
<evidence type="ECO:0000259" key="2">
    <source>
        <dbReference type="Pfam" id="PF00534"/>
    </source>
</evidence>